<evidence type="ECO:0000313" key="8">
    <source>
        <dbReference type="EMBL" id="SDE65625.1"/>
    </source>
</evidence>
<keyword evidence="8" id="KW-0969">Cilium</keyword>
<evidence type="ECO:0000256" key="2">
    <source>
        <dbReference type="ARBA" id="ARBA00016013"/>
    </source>
</evidence>
<dbReference type="OrthoDB" id="9785233at2"/>
<evidence type="ECO:0000256" key="5">
    <source>
        <dbReference type="RuleBase" id="RU362076"/>
    </source>
</evidence>
<dbReference type="STRING" id="521013.SAMN04488567_2248"/>
<name>A0A1G7EQD6_9RHOB</name>
<evidence type="ECO:0000256" key="4">
    <source>
        <dbReference type="ARBA" id="ARBA00024746"/>
    </source>
</evidence>
<keyword evidence="3 5" id="KW-1005">Bacterial flagellum biogenesis</keyword>
<proteinExistence type="inferred from homology"/>
<comment type="function">
    <text evidence="4 5">Required for flagellar hook formation. May act as a scaffolding protein.</text>
</comment>
<dbReference type="Gene3D" id="2.30.30.910">
    <property type="match status" value="1"/>
</dbReference>
<dbReference type="Pfam" id="PF03963">
    <property type="entry name" value="FlgD"/>
    <property type="match status" value="1"/>
</dbReference>
<feature type="domain" description="FlgD/Vpr Ig-like" evidence="7">
    <location>
        <begin position="116"/>
        <end position="180"/>
    </location>
</feature>
<reference evidence="9" key="1">
    <citation type="submission" date="2016-10" db="EMBL/GenBank/DDBJ databases">
        <authorList>
            <person name="Varghese N."/>
            <person name="Submissions S."/>
        </authorList>
    </citation>
    <scope>NUCLEOTIDE SEQUENCE [LARGE SCALE GENOMIC DNA]</scope>
    <source>
        <strain evidence="9">DSM 21424</strain>
    </source>
</reference>
<keyword evidence="8" id="KW-0282">Flagellum</keyword>
<accession>A0A1G7EQD6</accession>
<evidence type="ECO:0000313" key="9">
    <source>
        <dbReference type="Proteomes" id="UP000198922"/>
    </source>
</evidence>
<keyword evidence="9" id="KW-1185">Reference proteome</keyword>
<evidence type="ECO:0000259" key="7">
    <source>
        <dbReference type="Pfam" id="PF13860"/>
    </source>
</evidence>
<comment type="similarity">
    <text evidence="1 5">Belongs to the FlgD family.</text>
</comment>
<dbReference type="InterPro" id="IPR005648">
    <property type="entry name" value="FlgD"/>
</dbReference>
<evidence type="ECO:0000256" key="1">
    <source>
        <dbReference type="ARBA" id="ARBA00010577"/>
    </source>
</evidence>
<dbReference type="Proteomes" id="UP000198922">
    <property type="component" value="Unassembled WGS sequence"/>
</dbReference>
<feature type="region of interest" description="Disordered" evidence="6">
    <location>
        <begin position="1"/>
        <end position="28"/>
    </location>
</feature>
<dbReference type="EMBL" id="FNAT01000003">
    <property type="protein sequence ID" value="SDE65625.1"/>
    <property type="molecule type" value="Genomic_DNA"/>
</dbReference>
<sequence length="230" mass="23426">MTEIVPTMPAASAVPAAPTPAAGAAGATGAGPVLNPEFDTFLKMLTAQIRNQDPLSPMDSADYAVQLATFSGVEQQIRGNELLGQMLERTGGGGLADLSGWVGREVRAAMPVQLSGQAMRLELAPAPGAESAELVVTDAGGRVVGRHGLGPGAQSIDWAGGTDAEGRPLPEGLYDFEVVSFAGGAEIARETVETYGRVREVRLGPEGPVLRLEGGAEVAPGAVSALREGG</sequence>
<dbReference type="RefSeq" id="WP_090111979.1">
    <property type="nucleotide sequence ID" value="NZ_FNAT01000003.1"/>
</dbReference>
<dbReference type="InterPro" id="IPR025965">
    <property type="entry name" value="FlgD/Vpr_Ig-like"/>
</dbReference>
<dbReference type="GO" id="GO:0044781">
    <property type="term" value="P:bacterial-type flagellum organization"/>
    <property type="evidence" value="ECO:0007669"/>
    <property type="project" value="UniProtKB-UniRule"/>
</dbReference>
<protein>
    <recommendedName>
        <fullName evidence="2 5">Basal-body rod modification protein FlgD</fullName>
    </recommendedName>
</protein>
<dbReference type="Pfam" id="PF13860">
    <property type="entry name" value="FlgD_ig"/>
    <property type="match status" value="1"/>
</dbReference>
<gene>
    <name evidence="8" type="ORF">SAMN04488567_2248</name>
</gene>
<dbReference type="Gene3D" id="2.60.40.4070">
    <property type="match status" value="1"/>
</dbReference>
<evidence type="ECO:0000256" key="6">
    <source>
        <dbReference type="SAM" id="MobiDB-lite"/>
    </source>
</evidence>
<keyword evidence="8" id="KW-0966">Cell projection</keyword>
<evidence type="ECO:0000256" key="3">
    <source>
        <dbReference type="ARBA" id="ARBA00022795"/>
    </source>
</evidence>
<organism evidence="8 9">
    <name type="scientific">Limimaricola pyoseonensis</name>
    <dbReference type="NCBI Taxonomy" id="521013"/>
    <lineage>
        <taxon>Bacteria</taxon>
        <taxon>Pseudomonadati</taxon>
        <taxon>Pseudomonadota</taxon>
        <taxon>Alphaproteobacteria</taxon>
        <taxon>Rhodobacterales</taxon>
        <taxon>Paracoccaceae</taxon>
        <taxon>Limimaricola</taxon>
    </lineage>
</organism>
<dbReference type="AlphaFoldDB" id="A0A1G7EQD6"/>